<dbReference type="GO" id="GO:0005829">
    <property type="term" value="C:cytosol"/>
    <property type="evidence" value="ECO:0007669"/>
    <property type="project" value="UniProtKB-SubCell"/>
</dbReference>
<keyword evidence="10" id="KW-0677">Repeat</keyword>
<dbReference type="PANTHER" id="PTHR12389">
    <property type="entry name" value="ZINC FINGER PROTEIN 294"/>
    <property type="match status" value="1"/>
</dbReference>
<feature type="compositionally biased region" description="Low complexity" evidence="16">
    <location>
        <begin position="190"/>
        <end position="203"/>
    </location>
</feature>
<evidence type="ECO:0000259" key="17">
    <source>
        <dbReference type="PROSITE" id="PS50089"/>
    </source>
</evidence>
<dbReference type="GO" id="GO:1990112">
    <property type="term" value="C:RQC complex"/>
    <property type="evidence" value="ECO:0007669"/>
    <property type="project" value="UniProtKB-UniRule"/>
</dbReference>
<dbReference type="UniPathway" id="UPA00143"/>
<dbReference type="InterPro" id="IPR054478">
    <property type="entry name" value="LTN1_UBC"/>
</dbReference>
<keyword evidence="7" id="KW-0963">Cytoplasm</keyword>
<comment type="caution">
    <text evidence="18">The sequence shown here is derived from an EMBL/GenBank/DDBJ whole genome shotgun (WGS) entry which is preliminary data.</text>
</comment>
<evidence type="ECO:0000256" key="3">
    <source>
        <dbReference type="ARBA" id="ARBA00004906"/>
    </source>
</evidence>
<evidence type="ECO:0000313" key="19">
    <source>
        <dbReference type="Proteomes" id="UP000325113"/>
    </source>
</evidence>
<dbReference type="AlphaFoldDB" id="A0A5A8DHB4"/>
<feature type="region of interest" description="Disordered" evidence="16">
    <location>
        <begin position="359"/>
        <end position="396"/>
    </location>
</feature>
<comment type="catalytic activity">
    <reaction evidence="1 15">
        <text>S-ubiquitinyl-[E2 ubiquitin-conjugating enzyme]-L-cysteine + [acceptor protein]-L-lysine = [E2 ubiquitin-conjugating enzyme]-L-cysteine + N(6)-ubiquitinyl-[acceptor protein]-L-lysine.</text>
        <dbReference type="EC" id="2.3.2.27"/>
    </reaction>
</comment>
<feature type="region of interest" description="Disordered" evidence="16">
    <location>
        <begin position="181"/>
        <end position="214"/>
    </location>
</feature>
<dbReference type="InterPro" id="IPR001841">
    <property type="entry name" value="Znf_RING"/>
</dbReference>
<dbReference type="FunFam" id="3.30.40.10:FF:000038">
    <property type="entry name" value="E3 ubiquitin-protein ligase listerin"/>
    <property type="match status" value="1"/>
</dbReference>
<evidence type="ECO:0000256" key="13">
    <source>
        <dbReference type="ARBA" id="ARBA00022833"/>
    </source>
</evidence>
<evidence type="ECO:0000256" key="4">
    <source>
        <dbReference type="ARBA" id="ARBA00007997"/>
    </source>
</evidence>
<gene>
    <name evidence="18" type="ORF">FNF31_02576</name>
</gene>
<reference evidence="18 19" key="1">
    <citation type="submission" date="2019-07" db="EMBL/GenBank/DDBJ databases">
        <title>Genomes of Cafeteria roenbergensis.</title>
        <authorList>
            <person name="Fischer M.G."/>
            <person name="Hackl T."/>
            <person name="Roman M."/>
        </authorList>
    </citation>
    <scope>NUCLEOTIDE SEQUENCE [LARGE SCALE GENOMIC DNA]</scope>
    <source>
        <strain evidence="18 19">Cflag</strain>
    </source>
</reference>
<name>A0A5A8DHB4_CAFRO</name>
<evidence type="ECO:0000256" key="2">
    <source>
        <dbReference type="ARBA" id="ARBA00004514"/>
    </source>
</evidence>
<keyword evidence="13 15" id="KW-0862">Zinc</keyword>
<evidence type="ECO:0000256" key="5">
    <source>
        <dbReference type="ARBA" id="ARBA00012483"/>
    </source>
</evidence>
<evidence type="ECO:0000256" key="10">
    <source>
        <dbReference type="ARBA" id="ARBA00022737"/>
    </source>
</evidence>
<dbReference type="Pfam" id="PF23009">
    <property type="entry name" value="UBC_like"/>
    <property type="match status" value="1"/>
</dbReference>
<dbReference type="SUPFAM" id="SSF57850">
    <property type="entry name" value="RING/U-box"/>
    <property type="match status" value="1"/>
</dbReference>
<feature type="compositionally biased region" description="Gly residues" evidence="16">
    <location>
        <begin position="373"/>
        <end position="382"/>
    </location>
</feature>
<evidence type="ECO:0000256" key="7">
    <source>
        <dbReference type="ARBA" id="ARBA00022490"/>
    </source>
</evidence>
<dbReference type="GO" id="GO:0072344">
    <property type="term" value="P:rescue of stalled ribosome"/>
    <property type="evidence" value="ECO:0007669"/>
    <property type="project" value="UniProtKB-UniRule"/>
</dbReference>
<evidence type="ECO:0000313" key="18">
    <source>
        <dbReference type="EMBL" id="KAA0164027.1"/>
    </source>
</evidence>
<dbReference type="GO" id="GO:1990116">
    <property type="term" value="P:ribosome-associated ubiquitin-dependent protein catabolic process"/>
    <property type="evidence" value="ECO:0007669"/>
    <property type="project" value="UniProtKB-UniRule"/>
</dbReference>
<keyword evidence="9 15" id="KW-0479">Metal-binding</keyword>
<comment type="subunit">
    <text evidence="15">Component of the ribosome quality control complex (RQC).</text>
</comment>
<evidence type="ECO:0000256" key="14">
    <source>
        <dbReference type="PROSITE-ProRule" id="PRU00175"/>
    </source>
</evidence>
<comment type="pathway">
    <text evidence="3 15">Protein modification; protein ubiquitination.</text>
</comment>
<dbReference type="GO" id="GO:0016567">
    <property type="term" value="P:protein ubiquitination"/>
    <property type="evidence" value="ECO:0007669"/>
    <property type="project" value="UniProtKB-UniPathway"/>
</dbReference>
<evidence type="ECO:0000256" key="12">
    <source>
        <dbReference type="ARBA" id="ARBA00022786"/>
    </source>
</evidence>
<dbReference type="InterPro" id="IPR039804">
    <property type="entry name" value="RING-CH-C4HC3_LTN1"/>
</dbReference>
<evidence type="ECO:0000256" key="1">
    <source>
        <dbReference type="ARBA" id="ARBA00000900"/>
    </source>
</evidence>
<dbReference type="GO" id="GO:0043023">
    <property type="term" value="F:ribosomal large subunit binding"/>
    <property type="evidence" value="ECO:0007669"/>
    <property type="project" value="TreeGrafter"/>
</dbReference>
<sequence length="812" mass="81008">MLGAAFVDLQLAFDERNGVATASGEPSPAALIVPARHCLSLAVAAADAATTEASAGWLVSASCAIATSLGCVAALARGASDDAAEAAKAAAEGGEAGSSGRGAEAGAKKADDQRPEAIRAAVQRAGSRAGASATQRHVRGAAILPYSVWSALSSTDAIAASVAARGGADVGLQGFGAGSEAGGGAGASGAGAAAAGGSPSPGGRDADAKVSSDASWSEADRVVGMLVRACSAGSEGDEAGDTVAAGSLATLAAETQLGGGRLETSPRAEQTVLLAWIVAARVMDGCSANAALAAEVAAAVAQACPQETALSLAAACCRTIGRGQGPRLSPAERDAAADVIAAAWDFGIGVRADDEALQAQAESGKQSHKRRGGGGGGGGAGGSSKTASREESAPGAGPALIEAAPWTLGDAFLPAAAAVAASEALRPALGGGTHEALQLRGVVLPGWVEAVPAARGATGPASLAAAVAAAVEGHVVSGSLVDALEAGAGSASLVCRASLADPLGEGVVLGGARLLVDPFGFHSARDASSSGGSGGGGGGSAVPGTPSTPGLTPASSVPDGVASGCGSGCGCNGRHARVQEAEAATEHVSPLDAPPPVSSAAWALANEALFALTAAMSGAVADWAGRPRRGRKRHQIASHFADDVSPRLRQEQLLLLAAQVRREGWTKGQFVVRCRPQAGEFTAEYAMDDVTLRLTVALPDDYPLRRAKVTFSAPAGVDARKWRRWELQLLTLLAAHNGHFADAVRIWKRNIDKEFEGVEPCPVCYSVISLGDKSLPRMTCSVCRSKFHSSCLFRWFQSSGDSKCPMCRSSFY</sequence>
<evidence type="ECO:0000256" key="11">
    <source>
        <dbReference type="ARBA" id="ARBA00022771"/>
    </source>
</evidence>
<dbReference type="EMBL" id="VLTM01000019">
    <property type="protein sequence ID" value="KAA0164027.1"/>
    <property type="molecule type" value="Genomic_DNA"/>
</dbReference>
<dbReference type="Gene3D" id="3.30.40.10">
    <property type="entry name" value="Zinc/RING finger domain, C3HC4 (zinc finger)"/>
    <property type="match status" value="1"/>
</dbReference>
<keyword evidence="12 15" id="KW-0833">Ubl conjugation pathway</keyword>
<dbReference type="GO" id="GO:0008270">
    <property type="term" value="F:zinc ion binding"/>
    <property type="evidence" value="ECO:0007669"/>
    <property type="project" value="UniProtKB-KW"/>
</dbReference>
<dbReference type="CDD" id="cd16491">
    <property type="entry name" value="RING-CH-C4HC3_LTN1"/>
    <property type="match status" value="1"/>
</dbReference>
<evidence type="ECO:0000256" key="9">
    <source>
        <dbReference type="ARBA" id="ARBA00022723"/>
    </source>
</evidence>
<feature type="domain" description="RING-type" evidence="17">
    <location>
        <begin position="761"/>
        <end position="808"/>
    </location>
</feature>
<dbReference type="InterPro" id="IPR039795">
    <property type="entry name" value="LTN1/Rkr1"/>
</dbReference>
<feature type="region of interest" description="Disordered" evidence="16">
    <location>
        <begin position="91"/>
        <end position="133"/>
    </location>
</feature>
<dbReference type="GO" id="GO:0061630">
    <property type="term" value="F:ubiquitin protein ligase activity"/>
    <property type="evidence" value="ECO:0007669"/>
    <property type="project" value="UniProtKB-UniRule"/>
</dbReference>
<dbReference type="Proteomes" id="UP000325113">
    <property type="component" value="Unassembled WGS sequence"/>
</dbReference>
<accession>A0A5A8DHB4</accession>
<comment type="subcellular location">
    <subcellularLocation>
        <location evidence="2">Cytoplasm</location>
        <location evidence="2">Cytosol</location>
    </subcellularLocation>
</comment>
<protein>
    <recommendedName>
        <fullName evidence="6 15">E3 ubiquitin-protein ligase listerin</fullName>
        <ecNumber evidence="5 15">2.3.2.27</ecNumber>
    </recommendedName>
    <alternativeName>
        <fullName evidence="15">RING-type E3 ubiquitin transferase listerin</fullName>
    </alternativeName>
</protein>
<feature type="compositionally biased region" description="Gly residues" evidence="16">
    <location>
        <begin position="531"/>
        <end position="541"/>
    </location>
</feature>
<keyword evidence="11 14" id="KW-0863">Zinc-finger</keyword>
<evidence type="ECO:0000256" key="16">
    <source>
        <dbReference type="SAM" id="MobiDB-lite"/>
    </source>
</evidence>
<dbReference type="EC" id="2.3.2.27" evidence="5 15"/>
<evidence type="ECO:0000256" key="15">
    <source>
        <dbReference type="RuleBase" id="RU367090"/>
    </source>
</evidence>
<organism evidence="18 19">
    <name type="scientific">Cafeteria roenbergensis</name>
    <name type="common">Marine flagellate</name>
    <dbReference type="NCBI Taxonomy" id="33653"/>
    <lineage>
        <taxon>Eukaryota</taxon>
        <taxon>Sar</taxon>
        <taxon>Stramenopiles</taxon>
        <taxon>Bigyra</taxon>
        <taxon>Opalozoa</taxon>
        <taxon>Bicosoecida</taxon>
        <taxon>Cafeteriaceae</taxon>
        <taxon>Cafeteria</taxon>
    </lineage>
</organism>
<keyword evidence="8 15" id="KW-0808">Transferase</keyword>
<feature type="region of interest" description="Disordered" evidence="16">
    <location>
        <begin position="526"/>
        <end position="559"/>
    </location>
</feature>
<evidence type="ECO:0000256" key="6">
    <source>
        <dbReference type="ARBA" id="ARBA00017157"/>
    </source>
</evidence>
<dbReference type="PANTHER" id="PTHR12389:SF0">
    <property type="entry name" value="E3 UBIQUITIN-PROTEIN LIGASE LISTERIN"/>
    <property type="match status" value="1"/>
</dbReference>
<dbReference type="PROSITE" id="PS50089">
    <property type="entry name" value="ZF_RING_2"/>
    <property type="match status" value="1"/>
</dbReference>
<comment type="function">
    <text evidence="15">E3 ubiquitin-protein ligase. Component of the ribosome quality control complex (RQC), a ribosome-associated complex that mediates ubiquitination and extraction of incompletely synthesized nascent chains for proteasomal degradation.</text>
</comment>
<dbReference type="InterPro" id="IPR013083">
    <property type="entry name" value="Znf_RING/FYVE/PHD"/>
</dbReference>
<proteinExistence type="inferred from homology"/>
<feature type="compositionally biased region" description="Basic and acidic residues" evidence="16">
    <location>
        <begin position="106"/>
        <end position="117"/>
    </location>
</feature>
<comment type="similarity">
    <text evidence="4 15">Belongs to the LTN1 family.</text>
</comment>
<feature type="compositionally biased region" description="Polar residues" evidence="16">
    <location>
        <begin position="545"/>
        <end position="555"/>
    </location>
</feature>
<dbReference type="Pfam" id="PF13639">
    <property type="entry name" value="zf-RING_2"/>
    <property type="match status" value="1"/>
</dbReference>
<evidence type="ECO:0000256" key="8">
    <source>
        <dbReference type="ARBA" id="ARBA00022679"/>
    </source>
</evidence>